<name>A0A1B6QPF9_SORBI</name>
<organism evidence="2 3">
    <name type="scientific">Sorghum bicolor</name>
    <name type="common">Sorghum</name>
    <name type="synonym">Sorghum vulgare</name>
    <dbReference type="NCBI Taxonomy" id="4558"/>
    <lineage>
        <taxon>Eukaryota</taxon>
        <taxon>Viridiplantae</taxon>
        <taxon>Streptophyta</taxon>
        <taxon>Embryophyta</taxon>
        <taxon>Tracheophyta</taxon>
        <taxon>Spermatophyta</taxon>
        <taxon>Magnoliopsida</taxon>
        <taxon>Liliopsida</taxon>
        <taxon>Poales</taxon>
        <taxon>Poaceae</taxon>
        <taxon>PACMAD clade</taxon>
        <taxon>Panicoideae</taxon>
        <taxon>Andropogonodae</taxon>
        <taxon>Andropogoneae</taxon>
        <taxon>Sorghinae</taxon>
        <taxon>Sorghum</taxon>
    </lineage>
</organism>
<evidence type="ECO:0000313" key="2">
    <source>
        <dbReference type="EMBL" id="KXG39808.1"/>
    </source>
</evidence>
<dbReference type="InParanoid" id="A0A1B6QPF9"/>
<sequence length="106" mass="12442">MPVVTSLPGLPRGTKRLLRHSPPLRADRHQLHPAPSTRRSPMPESKIYMMRKLKGGRYIPCSDYYWGMSHELVMQGIYFDPHEGSIQSFERNMLWKQSNLKGWMIF</sequence>
<reference evidence="2 3" key="1">
    <citation type="journal article" date="2009" name="Nature">
        <title>The Sorghum bicolor genome and the diversification of grasses.</title>
        <authorList>
            <person name="Paterson A.H."/>
            <person name="Bowers J.E."/>
            <person name="Bruggmann R."/>
            <person name="Dubchak I."/>
            <person name="Grimwood J."/>
            <person name="Gundlach H."/>
            <person name="Haberer G."/>
            <person name="Hellsten U."/>
            <person name="Mitros T."/>
            <person name="Poliakov A."/>
            <person name="Schmutz J."/>
            <person name="Spannagl M."/>
            <person name="Tang H."/>
            <person name="Wang X."/>
            <person name="Wicker T."/>
            <person name="Bharti A.K."/>
            <person name="Chapman J."/>
            <person name="Feltus F.A."/>
            <person name="Gowik U."/>
            <person name="Grigoriev I.V."/>
            <person name="Lyons E."/>
            <person name="Maher C.A."/>
            <person name="Martis M."/>
            <person name="Narechania A."/>
            <person name="Otillar R.P."/>
            <person name="Penning B.W."/>
            <person name="Salamov A.A."/>
            <person name="Wang Y."/>
            <person name="Zhang L."/>
            <person name="Carpita N.C."/>
            <person name="Freeling M."/>
            <person name="Gingle A.R."/>
            <person name="Hash C.T."/>
            <person name="Keller B."/>
            <person name="Klein P."/>
            <person name="Kresovich S."/>
            <person name="McCann M.C."/>
            <person name="Ming R."/>
            <person name="Peterson D.G."/>
            <person name="Mehboob-ur-Rahman"/>
            <person name="Ware D."/>
            <person name="Westhoff P."/>
            <person name="Mayer K.F."/>
            <person name="Messing J."/>
            <person name="Rokhsar D.S."/>
        </authorList>
    </citation>
    <scope>NUCLEOTIDE SEQUENCE [LARGE SCALE GENOMIC DNA]</scope>
    <source>
        <strain evidence="3">cv. BTx623</strain>
    </source>
</reference>
<dbReference type="Gramene" id="KXG39808">
    <property type="protein sequence ID" value="KXG39808"/>
    <property type="gene ID" value="SORBI_3001G442400"/>
</dbReference>
<accession>A0A1B6QPF9</accession>
<dbReference type="AlphaFoldDB" id="A0A1B6QPF9"/>
<dbReference type="EMBL" id="CM000760">
    <property type="protein sequence ID" value="KXG39808.1"/>
    <property type="molecule type" value="Genomic_DNA"/>
</dbReference>
<gene>
    <name evidence="2" type="ORF">SORBI_3001G442400</name>
</gene>
<evidence type="ECO:0000256" key="1">
    <source>
        <dbReference type="SAM" id="MobiDB-lite"/>
    </source>
</evidence>
<proteinExistence type="predicted"/>
<dbReference type="Proteomes" id="UP000000768">
    <property type="component" value="Chromosome 1"/>
</dbReference>
<evidence type="ECO:0000313" key="3">
    <source>
        <dbReference type="Proteomes" id="UP000000768"/>
    </source>
</evidence>
<keyword evidence="3" id="KW-1185">Reference proteome</keyword>
<feature type="region of interest" description="Disordered" evidence="1">
    <location>
        <begin position="1"/>
        <end position="44"/>
    </location>
</feature>
<reference evidence="3" key="2">
    <citation type="journal article" date="2018" name="Plant J.">
        <title>The Sorghum bicolor reference genome: improved assembly, gene annotations, a transcriptome atlas, and signatures of genome organization.</title>
        <authorList>
            <person name="McCormick R.F."/>
            <person name="Truong S.K."/>
            <person name="Sreedasyam A."/>
            <person name="Jenkins J."/>
            <person name="Shu S."/>
            <person name="Sims D."/>
            <person name="Kennedy M."/>
            <person name="Amirebrahimi M."/>
            <person name="Weers B.D."/>
            <person name="McKinley B."/>
            <person name="Mattison A."/>
            <person name="Morishige D.T."/>
            <person name="Grimwood J."/>
            <person name="Schmutz J."/>
            <person name="Mullet J.E."/>
        </authorList>
    </citation>
    <scope>NUCLEOTIDE SEQUENCE [LARGE SCALE GENOMIC DNA]</scope>
    <source>
        <strain evidence="3">cv. BTx623</strain>
    </source>
</reference>
<protein>
    <submittedName>
        <fullName evidence="2">Uncharacterized protein</fullName>
    </submittedName>
</protein>